<keyword evidence="1" id="KW-1133">Transmembrane helix</keyword>
<keyword evidence="1" id="KW-0472">Membrane</keyword>
<dbReference type="Gene3D" id="3.40.50.720">
    <property type="entry name" value="NAD(P)-binding Rossmann-like Domain"/>
    <property type="match status" value="1"/>
</dbReference>
<keyword evidence="3" id="KW-1185">Reference proteome</keyword>
<sequence>MAGGVSAMSGQLLVIMGLLWKLILKMVDDDYYKTIVTGGASGVGLETARVLALRNVHVLQQEIWRLQMKQNSLFSRTNNAARVVIKKLDLSSIRSVKAFADNFKALNLTEGVIFCPFQLSEDGIEIQFATNHIGHC</sequence>
<proteinExistence type="predicted"/>
<dbReference type="PANTHER" id="PTHR48476:SF1">
    <property type="entry name" value="SHORT-CHAIN DEHYDROGENASE TIC 32, CHLOROPLASTIC-LIKE"/>
    <property type="match status" value="1"/>
</dbReference>
<evidence type="ECO:0000256" key="1">
    <source>
        <dbReference type="SAM" id="Phobius"/>
    </source>
</evidence>
<dbReference type="InterPro" id="IPR036291">
    <property type="entry name" value="NAD(P)-bd_dom_sf"/>
</dbReference>
<keyword evidence="1" id="KW-0812">Transmembrane</keyword>
<feature type="transmembrane region" description="Helical" evidence="1">
    <location>
        <begin position="6"/>
        <end position="24"/>
    </location>
</feature>
<name>A0A9Q1M3J9_9SOLA</name>
<dbReference type="InterPro" id="IPR055280">
    <property type="entry name" value="TIC32"/>
</dbReference>
<accession>A0A9Q1M3J9</accession>
<protein>
    <submittedName>
        <fullName evidence="2">Uncharacterized protein</fullName>
    </submittedName>
</protein>
<organism evidence="2 3">
    <name type="scientific">Anisodus acutangulus</name>
    <dbReference type="NCBI Taxonomy" id="402998"/>
    <lineage>
        <taxon>Eukaryota</taxon>
        <taxon>Viridiplantae</taxon>
        <taxon>Streptophyta</taxon>
        <taxon>Embryophyta</taxon>
        <taxon>Tracheophyta</taxon>
        <taxon>Spermatophyta</taxon>
        <taxon>Magnoliopsida</taxon>
        <taxon>eudicotyledons</taxon>
        <taxon>Gunneridae</taxon>
        <taxon>Pentapetalae</taxon>
        <taxon>asterids</taxon>
        <taxon>lamiids</taxon>
        <taxon>Solanales</taxon>
        <taxon>Solanaceae</taxon>
        <taxon>Solanoideae</taxon>
        <taxon>Hyoscyameae</taxon>
        <taxon>Anisodus</taxon>
    </lineage>
</organism>
<dbReference type="SUPFAM" id="SSF51735">
    <property type="entry name" value="NAD(P)-binding Rossmann-fold domains"/>
    <property type="match status" value="1"/>
</dbReference>
<reference evidence="3" key="1">
    <citation type="journal article" date="2023" name="Proc. Natl. Acad. Sci. U.S.A.">
        <title>Genomic and structural basis for evolution of tropane alkaloid biosynthesis.</title>
        <authorList>
            <person name="Wanga Y.-J."/>
            <person name="Taina T."/>
            <person name="Yua J.-Y."/>
            <person name="Lia J."/>
            <person name="Xua B."/>
            <person name="Chenc J."/>
            <person name="D'Auriad J.C."/>
            <person name="Huanga J.-P."/>
            <person name="Huanga S.-X."/>
        </authorList>
    </citation>
    <scope>NUCLEOTIDE SEQUENCE [LARGE SCALE GENOMIC DNA]</scope>
    <source>
        <strain evidence="3">cv. KIB-2019</strain>
    </source>
</reference>
<dbReference type="Proteomes" id="UP001152561">
    <property type="component" value="Unassembled WGS sequence"/>
</dbReference>
<dbReference type="AlphaFoldDB" id="A0A9Q1M3J9"/>
<evidence type="ECO:0000313" key="3">
    <source>
        <dbReference type="Proteomes" id="UP001152561"/>
    </source>
</evidence>
<dbReference type="OrthoDB" id="1744653at2759"/>
<dbReference type="PANTHER" id="PTHR48476">
    <property type="entry name" value="SHORT-CHAIN DEHYDROGENASE TIC 32, CHLOROPLASTIC-LIKE"/>
    <property type="match status" value="1"/>
</dbReference>
<evidence type="ECO:0000313" key="2">
    <source>
        <dbReference type="EMBL" id="KAJ8547807.1"/>
    </source>
</evidence>
<comment type="caution">
    <text evidence="2">The sequence shown here is derived from an EMBL/GenBank/DDBJ whole genome shotgun (WGS) entry which is preliminary data.</text>
</comment>
<dbReference type="EMBL" id="JAJAGQ010000012">
    <property type="protein sequence ID" value="KAJ8547807.1"/>
    <property type="molecule type" value="Genomic_DNA"/>
</dbReference>
<gene>
    <name evidence="2" type="ORF">K7X08_021043</name>
</gene>